<evidence type="ECO:0000313" key="2">
    <source>
        <dbReference type="EMBL" id="CAA9314287.1"/>
    </source>
</evidence>
<protein>
    <submittedName>
        <fullName evidence="2">Uncharacterized protein</fullName>
    </submittedName>
</protein>
<accession>A0A6J4KTX3</accession>
<name>A0A6J4KTX3_9BACT</name>
<reference evidence="2" key="1">
    <citation type="submission" date="2020-02" db="EMBL/GenBank/DDBJ databases">
        <authorList>
            <person name="Meier V. D."/>
        </authorList>
    </citation>
    <scope>NUCLEOTIDE SEQUENCE</scope>
    <source>
        <strain evidence="2">AVDCRST_MAG89</strain>
    </source>
</reference>
<evidence type="ECO:0000256" key="1">
    <source>
        <dbReference type="SAM" id="MobiDB-lite"/>
    </source>
</evidence>
<feature type="compositionally biased region" description="Low complexity" evidence="1">
    <location>
        <begin position="38"/>
        <end position="51"/>
    </location>
</feature>
<dbReference type="AlphaFoldDB" id="A0A6J4KTX3"/>
<proteinExistence type="predicted"/>
<dbReference type="EMBL" id="CADCTV010000292">
    <property type="protein sequence ID" value="CAA9314287.1"/>
    <property type="molecule type" value="Genomic_DNA"/>
</dbReference>
<organism evidence="2">
    <name type="scientific">uncultured Gemmatimonadota bacterium</name>
    <dbReference type="NCBI Taxonomy" id="203437"/>
    <lineage>
        <taxon>Bacteria</taxon>
        <taxon>Pseudomonadati</taxon>
        <taxon>Gemmatimonadota</taxon>
        <taxon>environmental samples</taxon>
    </lineage>
</organism>
<feature type="region of interest" description="Disordered" evidence="1">
    <location>
        <begin position="17"/>
        <end position="51"/>
    </location>
</feature>
<gene>
    <name evidence="2" type="ORF">AVDCRST_MAG89-1320</name>
</gene>
<sequence length="51" mass="5611">MTLQIWRRKNPVDFKHAAAAAGVPPSRRWRRTPGFREPPGSSRSAAPGPTS</sequence>